<evidence type="ECO:0000256" key="1">
    <source>
        <dbReference type="ARBA" id="ARBA00022617"/>
    </source>
</evidence>
<evidence type="ECO:0000256" key="5">
    <source>
        <dbReference type="SAM" id="Phobius"/>
    </source>
</evidence>
<feature type="transmembrane region" description="Helical" evidence="5">
    <location>
        <begin position="230"/>
        <end position="247"/>
    </location>
</feature>
<feature type="transmembrane region" description="Helical" evidence="5">
    <location>
        <begin position="17"/>
        <end position="35"/>
    </location>
</feature>
<dbReference type="RefSeq" id="WP_094407964.1">
    <property type="nucleotide sequence ID" value="NZ_BMJZ01000001.1"/>
</dbReference>
<proteinExistence type="predicted"/>
<dbReference type="PROSITE" id="PS51007">
    <property type="entry name" value="CYTC"/>
    <property type="match status" value="1"/>
</dbReference>
<dbReference type="GO" id="GO:0046872">
    <property type="term" value="F:metal ion binding"/>
    <property type="evidence" value="ECO:0007669"/>
    <property type="project" value="UniProtKB-KW"/>
</dbReference>
<dbReference type="AlphaFoldDB" id="A0A255XTC8"/>
<keyword evidence="8" id="KW-1185">Reference proteome</keyword>
<evidence type="ECO:0000256" key="4">
    <source>
        <dbReference type="PROSITE-ProRule" id="PRU00433"/>
    </source>
</evidence>
<comment type="caution">
    <text evidence="7">The sequence shown here is derived from an EMBL/GenBank/DDBJ whole genome shotgun (WGS) entry which is preliminary data.</text>
</comment>
<gene>
    <name evidence="7" type="ORF">CHR90_05375</name>
</gene>
<evidence type="ECO:0000259" key="6">
    <source>
        <dbReference type="PROSITE" id="PS51007"/>
    </source>
</evidence>
<evidence type="ECO:0000256" key="2">
    <source>
        <dbReference type="ARBA" id="ARBA00022723"/>
    </source>
</evidence>
<feature type="domain" description="Cytochrome c" evidence="6">
    <location>
        <begin position="303"/>
        <end position="400"/>
    </location>
</feature>
<feature type="transmembrane region" description="Helical" evidence="5">
    <location>
        <begin position="178"/>
        <end position="198"/>
    </location>
</feature>
<accession>A0A255XTC8</accession>
<feature type="transmembrane region" description="Helical" evidence="5">
    <location>
        <begin position="121"/>
        <end position="141"/>
    </location>
</feature>
<feature type="transmembrane region" description="Helical" evidence="5">
    <location>
        <begin position="88"/>
        <end position="109"/>
    </location>
</feature>
<dbReference type="GO" id="GO:0009055">
    <property type="term" value="F:electron transfer activity"/>
    <property type="evidence" value="ECO:0007669"/>
    <property type="project" value="InterPro"/>
</dbReference>
<dbReference type="EMBL" id="NOXS01000029">
    <property type="protein sequence ID" value="OYQ20141.1"/>
    <property type="molecule type" value="Genomic_DNA"/>
</dbReference>
<dbReference type="Pfam" id="PF06181">
    <property type="entry name" value="Urate_ox_N"/>
    <property type="match status" value="1"/>
</dbReference>
<keyword evidence="2 4" id="KW-0479">Metal-binding</keyword>
<keyword evidence="5" id="KW-0812">Transmembrane</keyword>
<feature type="transmembrane region" description="Helical" evidence="5">
    <location>
        <begin position="153"/>
        <end position="172"/>
    </location>
</feature>
<protein>
    <recommendedName>
        <fullName evidence="6">Cytochrome c domain-containing protein</fullName>
    </recommendedName>
</protein>
<feature type="transmembrane region" description="Helical" evidence="5">
    <location>
        <begin position="253"/>
        <end position="272"/>
    </location>
</feature>
<feature type="transmembrane region" description="Helical" evidence="5">
    <location>
        <begin position="284"/>
        <end position="301"/>
    </location>
</feature>
<dbReference type="SUPFAM" id="SSF46626">
    <property type="entry name" value="Cytochrome c"/>
    <property type="match status" value="1"/>
</dbReference>
<keyword evidence="5" id="KW-1133">Transmembrane helix</keyword>
<organism evidence="7 8">
    <name type="scientific">Elstera cyanobacteriorum</name>
    <dbReference type="NCBI Taxonomy" id="2022747"/>
    <lineage>
        <taxon>Bacteria</taxon>
        <taxon>Pseudomonadati</taxon>
        <taxon>Pseudomonadota</taxon>
        <taxon>Alphaproteobacteria</taxon>
        <taxon>Rhodospirillales</taxon>
        <taxon>Rhodospirillaceae</taxon>
        <taxon>Elstera</taxon>
    </lineage>
</organism>
<dbReference type="InterPro" id="IPR036909">
    <property type="entry name" value="Cyt_c-like_dom_sf"/>
</dbReference>
<evidence type="ECO:0000313" key="7">
    <source>
        <dbReference type="EMBL" id="OYQ20141.1"/>
    </source>
</evidence>
<sequence>MALEAYMLDWAQMLVRWLHLITGIAWIGSSFYFVWLDNHLEVPPKDPNPRVYGEIWSVHGGGFYHNRKFLQGPGWIPEKLHWFKYEAYFTWMSGMGLLALLYWAGASTFMVDPAVLPLEPWQAVAIGFGVLVGGWLLYEGLCRTELVKSGMDFAVIGFALLALITFGLTQVFGGRAAFIHIGAMIGTCMVGNVFFTIIPGQKKMVAAIAEGREPDPIWGQRGKQRSVHNNYLTLPVLFIMISNHYPMTYSGKWNWAVLLVITLAAMLIRHFFNLKHKGVIKPALPLAGAALFALLAVFLYPRPQAASGPAIVIPPEKVTFANVQDVINNRCVSCHAATPSRGNFVTAPAGIKLEDPADIKRWAGRIHEQAVVRRAMPQGNVTGITEEERALLGAWYAAGAPGK</sequence>
<reference evidence="7 8" key="1">
    <citation type="submission" date="2017-07" db="EMBL/GenBank/DDBJ databases">
        <title>Elstera cyanobacteriorum sp. nov., a novel bacterium isolated from cyanobacterial aggregates in a eutrophic lake.</title>
        <authorList>
            <person name="Cai H."/>
        </authorList>
    </citation>
    <scope>NUCLEOTIDE SEQUENCE [LARGE SCALE GENOMIC DNA]</scope>
    <source>
        <strain evidence="7 8">TH019</strain>
    </source>
</reference>
<dbReference type="InterPro" id="IPR010389">
    <property type="entry name" value="Urate_ox_N"/>
</dbReference>
<dbReference type="OrthoDB" id="9787495at2"/>
<keyword evidence="1 4" id="KW-0349">Heme</keyword>
<dbReference type="InterPro" id="IPR009056">
    <property type="entry name" value="Cyt_c-like_dom"/>
</dbReference>
<keyword evidence="3 4" id="KW-0408">Iron</keyword>
<dbReference type="Proteomes" id="UP000216361">
    <property type="component" value="Unassembled WGS sequence"/>
</dbReference>
<evidence type="ECO:0000313" key="8">
    <source>
        <dbReference type="Proteomes" id="UP000216361"/>
    </source>
</evidence>
<name>A0A255XTC8_9PROT</name>
<dbReference type="GO" id="GO:0020037">
    <property type="term" value="F:heme binding"/>
    <property type="evidence" value="ECO:0007669"/>
    <property type="project" value="InterPro"/>
</dbReference>
<keyword evidence="5" id="KW-0472">Membrane</keyword>
<evidence type="ECO:0000256" key="3">
    <source>
        <dbReference type="ARBA" id="ARBA00023004"/>
    </source>
</evidence>